<evidence type="ECO:0000256" key="11">
    <source>
        <dbReference type="SAM" id="Phobius"/>
    </source>
</evidence>
<feature type="transmembrane region" description="Helical" evidence="11">
    <location>
        <begin position="32"/>
        <end position="52"/>
    </location>
</feature>
<accession>L0E8Y2</accession>
<evidence type="ECO:0000256" key="2">
    <source>
        <dbReference type="ARBA" id="ARBA00010519"/>
    </source>
</evidence>
<comment type="similarity">
    <text evidence="2">Belongs to the complex I subunit 4L family.</text>
</comment>
<comment type="subcellular location">
    <subcellularLocation>
        <location evidence="1">Membrane</location>
        <topology evidence="1">Multi-pass membrane protein</topology>
    </subcellularLocation>
</comment>
<evidence type="ECO:0000256" key="10">
    <source>
        <dbReference type="ARBA" id="ARBA00049551"/>
    </source>
</evidence>
<dbReference type="Gene3D" id="1.10.287.3510">
    <property type="match status" value="1"/>
</dbReference>
<keyword evidence="5" id="KW-1278">Translocase</keyword>
<dbReference type="AlphaFoldDB" id="L0E8Y2"/>
<reference evidence="12" key="1">
    <citation type="journal article" date="2013" name="Mol. Phylogenet. Evol.">
        <title>Mitogenomic analysis of decapod crustacean phylogeny corroborates traditional views on their relationships.</title>
        <authorList>
            <person name="Shen H."/>
            <person name="Braband A."/>
            <person name="Scholtz G."/>
        </authorList>
    </citation>
    <scope>NUCLEOTIDE SEQUENCE</scope>
</reference>
<geneLocation type="mitochondrion" evidence="12"/>
<evidence type="ECO:0000313" key="12">
    <source>
        <dbReference type="EMBL" id="AGA56216.1"/>
    </source>
</evidence>
<dbReference type="GO" id="GO:0016020">
    <property type="term" value="C:membrane"/>
    <property type="evidence" value="ECO:0007669"/>
    <property type="project" value="UniProtKB-SubCell"/>
</dbReference>
<keyword evidence="6 11" id="KW-1133">Transmembrane helix</keyword>
<keyword evidence="7" id="KW-0520">NAD</keyword>
<keyword evidence="12" id="KW-0496">Mitochondrion</keyword>
<evidence type="ECO:0000256" key="8">
    <source>
        <dbReference type="ARBA" id="ARBA00023136"/>
    </source>
</evidence>
<evidence type="ECO:0000256" key="4">
    <source>
        <dbReference type="ARBA" id="ARBA00022692"/>
    </source>
</evidence>
<dbReference type="Pfam" id="PF00420">
    <property type="entry name" value="Oxidored_q2"/>
    <property type="match status" value="1"/>
</dbReference>
<sequence length="100" mass="11479">MMIMNNSMTLVSFFMVFSGLWSFVAYRKHLLSTFLMLVYFMLGIFFFMYNSIAGIGSDIYFLCFLWTLAACEGPSFVSLLVSIVRSHGNDYFYSFSVLGC</sequence>
<evidence type="ECO:0000256" key="6">
    <source>
        <dbReference type="ARBA" id="ARBA00022989"/>
    </source>
</evidence>
<dbReference type="GO" id="GO:0008137">
    <property type="term" value="F:NADH dehydrogenase (ubiquinone) activity"/>
    <property type="evidence" value="ECO:0007669"/>
    <property type="project" value="UniProtKB-EC"/>
</dbReference>
<name>L0E8Y2_CRYSI</name>
<gene>
    <name evidence="12" type="primary">ND4L</name>
</gene>
<proteinExistence type="inferred from homology"/>
<evidence type="ECO:0000256" key="9">
    <source>
        <dbReference type="ARBA" id="ARBA00031586"/>
    </source>
</evidence>
<feature type="transmembrane region" description="Helical" evidence="11">
    <location>
        <begin position="59"/>
        <end position="84"/>
    </location>
</feature>
<protein>
    <recommendedName>
        <fullName evidence="3">NADH-ubiquinone oxidoreductase chain 4L</fullName>
    </recommendedName>
    <alternativeName>
        <fullName evidence="9">NADH dehydrogenase subunit 4L</fullName>
    </alternativeName>
</protein>
<evidence type="ECO:0000256" key="7">
    <source>
        <dbReference type="ARBA" id="ARBA00023027"/>
    </source>
</evidence>
<dbReference type="InterPro" id="IPR039428">
    <property type="entry name" value="NUOK/Mnh_C1-like"/>
</dbReference>
<comment type="catalytic activity">
    <reaction evidence="10">
        <text>a ubiquinone + NADH + 5 H(+)(in) = a ubiquinol + NAD(+) + 4 H(+)(out)</text>
        <dbReference type="Rhea" id="RHEA:29091"/>
        <dbReference type="Rhea" id="RHEA-COMP:9565"/>
        <dbReference type="Rhea" id="RHEA-COMP:9566"/>
        <dbReference type="ChEBI" id="CHEBI:15378"/>
        <dbReference type="ChEBI" id="CHEBI:16389"/>
        <dbReference type="ChEBI" id="CHEBI:17976"/>
        <dbReference type="ChEBI" id="CHEBI:57540"/>
        <dbReference type="ChEBI" id="CHEBI:57945"/>
        <dbReference type="EC" id="7.1.1.2"/>
    </reaction>
</comment>
<evidence type="ECO:0000256" key="1">
    <source>
        <dbReference type="ARBA" id="ARBA00004141"/>
    </source>
</evidence>
<keyword evidence="4 11" id="KW-0812">Transmembrane</keyword>
<organism evidence="12">
    <name type="scientific">Cryptolithodes sitchensis</name>
    <name type="common">Umbrella crab</name>
    <dbReference type="NCBI Taxonomy" id="174327"/>
    <lineage>
        <taxon>Eukaryota</taxon>
        <taxon>Metazoa</taxon>
        <taxon>Ecdysozoa</taxon>
        <taxon>Arthropoda</taxon>
        <taxon>Crustacea</taxon>
        <taxon>Multicrustacea</taxon>
        <taxon>Malacostraca</taxon>
        <taxon>Eumalacostraca</taxon>
        <taxon>Eucarida</taxon>
        <taxon>Decapoda</taxon>
        <taxon>Pleocyemata</taxon>
        <taxon>Anomura</taxon>
        <taxon>Paguroidea</taxon>
        <taxon>Lithodidae</taxon>
        <taxon>Cryptolithodes</taxon>
    </lineage>
</organism>
<evidence type="ECO:0000256" key="5">
    <source>
        <dbReference type="ARBA" id="ARBA00022967"/>
    </source>
</evidence>
<dbReference type="EMBL" id="KC107820">
    <property type="protein sequence ID" value="AGA56216.1"/>
    <property type="molecule type" value="Genomic_DNA"/>
</dbReference>
<keyword evidence="8 11" id="KW-0472">Membrane</keyword>
<evidence type="ECO:0000256" key="3">
    <source>
        <dbReference type="ARBA" id="ARBA00016612"/>
    </source>
</evidence>